<dbReference type="FunFam" id="3.40.50.720:FF:000084">
    <property type="entry name" value="Short-chain dehydrogenase reductase"/>
    <property type="match status" value="1"/>
</dbReference>
<evidence type="ECO:0000256" key="2">
    <source>
        <dbReference type="SAM" id="SignalP"/>
    </source>
</evidence>
<reference evidence="4" key="2">
    <citation type="submission" date="2021-11" db="EMBL/GenBank/DDBJ databases">
        <authorList>
            <consortium name="Genoscope - CEA"/>
            <person name="William W."/>
        </authorList>
    </citation>
    <scope>NUCLEOTIDE SEQUENCE</scope>
</reference>
<gene>
    <name evidence="3" type="ORF">PCAL00307_LOCUS18925</name>
    <name evidence="4" type="ORF">PECAL_2P25970</name>
</gene>
<evidence type="ECO:0000313" key="3">
    <source>
        <dbReference type="EMBL" id="CAE0703478.1"/>
    </source>
</evidence>
<evidence type="ECO:0000256" key="1">
    <source>
        <dbReference type="ARBA" id="ARBA00023002"/>
    </source>
</evidence>
<dbReference type="PRINTS" id="PR00081">
    <property type="entry name" value="GDHRDH"/>
</dbReference>
<keyword evidence="2" id="KW-0732">Signal</keyword>
<dbReference type="Gene3D" id="3.40.50.720">
    <property type="entry name" value="NAD(P)-binding Rossmann-like Domain"/>
    <property type="match status" value="1"/>
</dbReference>
<dbReference type="InterPro" id="IPR036291">
    <property type="entry name" value="NAD(P)-bd_dom_sf"/>
</dbReference>
<dbReference type="Proteomes" id="UP000789595">
    <property type="component" value="Unassembled WGS sequence"/>
</dbReference>
<keyword evidence="1" id="KW-0560">Oxidoreductase</keyword>
<dbReference type="EMBL" id="CAKKNE010000002">
    <property type="protein sequence ID" value="CAH0369474.1"/>
    <property type="molecule type" value="Genomic_DNA"/>
</dbReference>
<dbReference type="SUPFAM" id="SSF51735">
    <property type="entry name" value="NAD(P)-binding Rossmann-fold domains"/>
    <property type="match status" value="1"/>
</dbReference>
<dbReference type="PRINTS" id="PR00080">
    <property type="entry name" value="SDRFAMILY"/>
</dbReference>
<dbReference type="Pfam" id="PF13561">
    <property type="entry name" value="adh_short_C2"/>
    <property type="match status" value="1"/>
</dbReference>
<sequence length="279" mass="29706">MRTQTLAWLVLATVSAKPKPLDGRIAAVTGGSRGLGRAVVDELLRQGCATVIACARNVDSLAELENVVAVTADVRTTEGRRAFVDAIATTGGLDILVNNVGTNVRGPTTELDEGDYRSVLETNLDAAVFLCRDCKAMLEERNGCIVNIGSISGVCCDHTGVAYAVSKAGLDHLTRYLACEWGPCQVRVNSVDPWFIRTELTEPLLDDSDFRAAVEARTPLRRVGEPSDVSQAVAYLCSAPYVTGQILCVDGGLTCNGFEYQKPSSSNRENDIAGGMGGF</sequence>
<dbReference type="InterPro" id="IPR002347">
    <property type="entry name" value="SDR_fam"/>
</dbReference>
<organism evidence="3">
    <name type="scientific">Pelagomonas calceolata</name>
    <dbReference type="NCBI Taxonomy" id="35677"/>
    <lineage>
        <taxon>Eukaryota</taxon>
        <taxon>Sar</taxon>
        <taxon>Stramenopiles</taxon>
        <taxon>Ochrophyta</taxon>
        <taxon>Pelagophyceae</taxon>
        <taxon>Pelagomonadales</taxon>
        <taxon>Pelagomonadaceae</taxon>
        <taxon>Pelagomonas</taxon>
    </lineage>
</organism>
<evidence type="ECO:0000313" key="5">
    <source>
        <dbReference type="Proteomes" id="UP000789595"/>
    </source>
</evidence>
<proteinExistence type="predicted"/>
<reference evidence="3" key="1">
    <citation type="submission" date="2021-01" db="EMBL/GenBank/DDBJ databases">
        <authorList>
            <person name="Corre E."/>
            <person name="Pelletier E."/>
            <person name="Niang G."/>
            <person name="Scheremetjew M."/>
            <person name="Finn R."/>
            <person name="Kale V."/>
            <person name="Holt S."/>
            <person name="Cochrane G."/>
            <person name="Meng A."/>
            <person name="Brown T."/>
            <person name="Cohen L."/>
        </authorList>
    </citation>
    <scope>NUCLEOTIDE SEQUENCE</scope>
    <source>
        <strain evidence="3">CCMP1756</strain>
    </source>
</reference>
<name>A0A7S4ECH9_9STRA</name>
<dbReference type="PANTHER" id="PTHR42898">
    <property type="entry name" value="TROPINONE REDUCTASE"/>
    <property type="match status" value="1"/>
</dbReference>
<evidence type="ECO:0000313" key="4">
    <source>
        <dbReference type="EMBL" id="CAH0369474.1"/>
    </source>
</evidence>
<dbReference type="OrthoDB" id="417891at2759"/>
<dbReference type="InterPro" id="IPR045000">
    <property type="entry name" value="TR"/>
</dbReference>
<accession>A0A7S4ECH9</accession>
<keyword evidence="5" id="KW-1185">Reference proteome</keyword>
<feature type="signal peptide" evidence="2">
    <location>
        <begin position="1"/>
        <end position="16"/>
    </location>
</feature>
<feature type="chain" id="PRO_5036404055" evidence="2">
    <location>
        <begin position="17"/>
        <end position="279"/>
    </location>
</feature>
<protein>
    <submittedName>
        <fullName evidence="3">Uncharacterized protein</fullName>
    </submittedName>
</protein>
<dbReference type="AlphaFoldDB" id="A0A7S4ECH9"/>
<dbReference type="EMBL" id="HBIW01021928">
    <property type="protein sequence ID" value="CAE0703478.1"/>
    <property type="molecule type" value="Transcribed_RNA"/>
</dbReference>
<dbReference type="GO" id="GO:0016491">
    <property type="term" value="F:oxidoreductase activity"/>
    <property type="evidence" value="ECO:0007669"/>
    <property type="project" value="UniProtKB-KW"/>
</dbReference>
<dbReference type="PANTHER" id="PTHR42898:SF6">
    <property type="entry name" value="NADP-DEPENDENT MANNITOL DEHYDROGENASE"/>
    <property type="match status" value="1"/>
</dbReference>